<dbReference type="GO" id="GO:0003995">
    <property type="term" value="F:acyl-CoA dehydrogenase activity"/>
    <property type="evidence" value="ECO:0007669"/>
    <property type="project" value="TreeGrafter"/>
</dbReference>
<protein>
    <submittedName>
        <fullName evidence="12">Acyl-CoA dehydrogenase</fullName>
    </submittedName>
</protein>
<dbReference type="PANTHER" id="PTHR48083:SF13">
    <property type="entry name" value="ACYL-COA DEHYDROGENASE FAMILY MEMBER 11"/>
    <property type="match status" value="1"/>
</dbReference>
<evidence type="ECO:0000256" key="3">
    <source>
        <dbReference type="ARBA" id="ARBA00011738"/>
    </source>
</evidence>
<evidence type="ECO:0000313" key="12">
    <source>
        <dbReference type="EMBL" id="BBO74674.1"/>
    </source>
</evidence>
<dbReference type="Pfam" id="PF02770">
    <property type="entry name" value="Acyl-CoA_dh_M"/>
    <property type="match status" value="1"/>
</dbReference>
<dbReference type="Gene3D" id="1.10.540.10">
    <property type="entry name" value="Acyl-CoA dehydrogenase/oxidase, N-terminal domain"/>
    <property type="match status" value="1"/>
</dbReference>
<sequence>MDFAISERMQVILEMINEFVEKELIPLEPEFLNHEFVDLLPVLEEKRSMVRKMELWAPNHPKALGGMGLDLVEHGLVSEVLGRSPIGHYVFNCQAPDAGNIEILHKYAAEEQKAKWLQPLVNGRIRSCFSMTEVDMPGSNPVMMETTAEKDGEDYVINGQKWYTTSADGAAFAIVMAVTNPEAPPYLQASMIIVPTDTPGFNLVRNIPVMGHRGTDYASHGEILYQNCRVPQSNLLGPEGHGFVIAQERLGPGRIHHCMRWLGIAQRSFDLMCRRANTRKISPDGRTLGSKQIIQAWIAECAAEIQAARLMTLHAAWKIEKEGAKAARHEISFIKFVVANTMQRVVDRALQVHGGLGMTDDTVLAYFFRHERAARIYDGADEVHKMSVARHILRSHAEGGIKAALNLPG</sequence>
<evidence type="ECO:0000256" key="8">
    <source>
        <dbReference type="RuleBase" id="RU362125"/>
    </source>
</evidence>
<dbReference type="Pfam" id="PF00441">
    <property type="entry name" value="Acyl-CoA_dh_1"/>
    <property type="match status" value="1"/>
</dbReference>
<comment type="subunit">
    <text evidence="4">Homotetramer.</text>
</comment>
<feature type="domain" description="Acyl-CoA dehydrogenase/oxidase N-terminal" evidence="11">
    <location>
        <begin position="7"/>
        <end position="123"/>
    </location>
</feature>
<comment type="similarity">
    <text evidence="2 8">Belongs to the acyl-CoA dehydrogenase family.</text>
</comment>
<evidence type="ECO:0000256" key="2">
    <source>
        <dbReference type="ARBA" id="ARBA00009347"/>
    </source>
</evidence>
<dbReference type="InterPro" id="IPR009100">
    <property type="entry name" value="AcylCoA_DH/oxidase_NM_dom_sf"/>
</dbReference>
<dbReference type="InterPro" id="IPR050741">
    <property type="entry name" value="Acyl-CoA_dehydrogenase"/>
</dbReference>
<dbReference type="PANTHER" id="PTHR48083">
    <property type="entry name" value="MEDIUM-CHAIN SPECIFIC ACYL-COA DEHYDROGENASE, MITOCHONDRIAL-RELATED"/>
    <property type="match status" value="1"/>
</dbReference>
<keyword evidence="13" id="KW-1185">Reference proteome</keyword>
<dbReference type="Gene3D" id="2.40.110.10">
    <property type="entry name" value="Butyryl-CoA Dehydrogenase, subunit A, domain 2"/>
    <property type="match status" value="1"/>
</dbReference>
<dbReference type="KEGG" id="dwd:DSCW_20910"/>
<evidence type="ECO:0000256" key="6">
    <source>
        <dbReference type="ARBA" id="ARBA00022827"/>
    </source>
</evidence>
<accession>A0A5K7Z873</accession>
<dbReference type="InterPro" id="IPR037069">
    <property type="entry name" value="AcylCoA_DH/ox_N_sf"/>
</dbReference>
<evidence type="ECO:0000259" key="11">
    <source>
        <dbReference type="Pfam" id="PF02771"/>
    </source>
</evidence>
<dbReference type="OrthoDB" id="9765339at2"/>
<dbReference type="RefSeq" id="WP_155303678.1">
    <property type="nucleotide sequence ID" value="NZ_AP021875.1"/>
</dbReference>
<dbReference type="InterPro" id="IPR006091">
    <property type="entry name" value="Acyl-CoA_Oxase/DH_mid-dom"/>
</dbReference>
<gene>
    <name evidence="12" type="ORF">DSCW_20910</name>
</gene>
<evidence type="ECO:0000256" key="4">
    <source>
        <dbReference type="ARBA" id="ARBA00011881"/>
    </source>
</evidence>
<dbReference type="AlphaFoldDB" id="A0A5K7Z873"/>
<dbReference type="GO" id="GO:0005737">
    <property type="term" value="C:cytoplasm"/>
    <property type="evidence" value="ECO:0007669"/>
    <property type="project" value="TreeGrafter"/>
</dbReference>
<organism evidence="12 13">
    <name type="scientific">Desulfosarcina widdelii</name>
    <dbReference type="NCBI Taxonomy" id="947919"/>
    <lineage>
        <taxon>Bacteria</taxon>
        <taxon>Pseudomonadati</taxon>
        <taxon>Thermodesulfobacteriota</taxon>
        <taxon>Desulfobacteria</taxon>
        <taxon>Desulfobacterales</taxon>
        <taxon>Desulfosarcinaceae</taxon>
        <taxon>Desulfosarcina</taxon>
    </lineage>
</organism>
<feature type="domain" description="Acyl-CoA dehydrogenase/oxidase C-terminal" evidence="9">
    <location>
        <begin position="240"/>
        <end position="393"/>
    </location>
</feature>
<dbReference type="InterPro" id="IPR013786">
    <property type="entry name" value="AcylCoA_DH/ox_N"/>
</dbReference>
<name>A0A5K7Z873_9BACT</name>
<dbReference type="GO" id="GO:0050660">
    <property type="term" value="F:flavin adenine dinucleotide binding"/>
    <property type="evidence" value="ECO:0007669"/>
    <property type="project" value="InterPro"/>
</dbReference>
<keyword evidence="5 8" id="KW-0285">Flavoprotein</keyword>
<dbReference type="Proteomes" id="UP000427769">
    <property type="component" value="Chromosome"/>
</dbReference>
<proteinExistence type="inferred from homology"/>
<evidence type="ECO:0000256" key="1">
    <source>
        <dbReference type="ARBA" id="ARBA00001974"/>
    </source>
</evidence>
<evidence type="ECO:0000256" key="7">
    <source>
        <dbReference type="ARBA" id="ARBA00023002"/>
    </source>
</evidence>
<dbReference type="InterPro" id="IPR046373">
    <property type="entry name" value="Acyl-CoA_Oxase/DH_mid-dom_sf"/>
</dbReference>
<comment type="subunit">
    <text evidence="3">Homodimer.</text>
</comment>
<dbReference type="Pfam" id="PF02771">
    <property type="entry name" value="Acyl-CoA_dh_N"/>
    <property type="match status" value="1"/>
</dbReference>
<comment type="cofactor">
    <cofactor evidence="1 8">
        <name>FAD</name>
        <dbReference type="ChEBI" id="CHEBI:57692"/>
    </cofactor>
</comment>
<dbReference type="GO" id="GO:0033539">
    <property type="term" value="P:fatty acid beta-oxidation using acyl-CoA dehydrogenase"/>
    <property type="evidence" value="ECO:0007669"/>
    <property type="project" value="TreeGrafter"/>
</dbReference>
<keyword evidence="7 8" id="KW-0560">Oxidoreductase</keyword>
<dbReference type="InterPro" id="IPR036250">
    <property type="entry name" value="AcylCo_DH-like_C"/>
</dbReference>
<dbReference type="InterPro" id="IPR009075">
    <property type="entry name" value="AcylCo_DH/oxidase_C"/>
</dbReference>
<reference evidence="12 13" key="1">
    <citation type="submission" date="2019-11" db="EMBL/GenBank/DDBJ databases">
        <title>Comparative genomics of hydrocarbon-degrading Desulfosarcina strains.</title>
        <authorList>
            <person name="Watanabe M."/>
            <person name="Kojima H."/>
            <person name="Fukui M."/>
        </authorList>
    </citation>
    <scope>NUCLEOTIDE SEQUENCE [LARGE SCALE GENOMIC DNA]</scope>
    <source>
        <strain evidence="12 13">PP31</strain>
    </source>
</reference>
<evidence type="ECO:0000313" key="13">
    <source>
        <dbReference type="Proteomes" id="UP000427769"/>
    </source>
</evidence>
<evidence type="ECO:0000259" key="10">
    <source>
        <dbReference type="Pfam" id="PF02770"/>
    </source>
</evidence>
<dbReference type="SUPFAM" id="SSF56645">
    <property type="entry name" value="Acyl-CoA dehydrogenase NM domain-like"/>
    <property type="match status" value="1"/>
</dbReference>
<evidence type="ECO:0000256" key="5">
    <source>
        <dbReference type="ARBA" id="ARBA00022630"/>
    </source>
</evidence>
<evidence type="ECO:0000259" key="9">
    <source>
        <dbReference type="Pfam" id="PF00441"/>
    </source>
</evidence>
<keyword evidence="6 8" id="KW-0274">FAD</keyword>
<dbReference type="SUPFAM" id="SSF47203">
    <property type="entry name" value="Acyl-CoA dehydrogenase C-terminal domain-like"/>
    <property type="match status" value="1"/>
</dbReference>
<dbReference type="FunFam" id="2.40.110.10:FF:000002">
    <property type="entry name" value="Acyl-CoA dehydrogenase fadE12"/>
    <property type="match status" value="1"/>
</dbReference>
<dbReference type="Gene3D" id="1.20.140.10">
    <property type="entry name" value="Butyryl-CoA Dehydrogenase, subunit A, domain 3"/>
    <property type="match status" value="1"/>
</dbReference>
<dbReference type="EMBL" id="AP021875">
    <property type="protein sequence ID" value="BBO74674.1"/>
    <property type="molecule type" value="Genomic_DNA"/>
</dbReference>
<feature type="domain" description="Acyl-CoA oxidase/dehydrogenase middle" evidence="10">
    <location>
        <begin position="128"/>
        <end position="225"/>
    </location>
</feature>